<protein>
    <submittedName>
        <fullName evidence="1">Uncharacterized protein</fullName>
    </submittedName>
</protein>
<accession>A0A2X1RSU9</accession>
<evidence type="ECO:0000313" key="2">
    <source>
        <dbReference type="Proteomes" id="UP000249936"/>
    </source>
</evidence>
<dbReference type="AlphaFoldDB" id="A0A2X1RSU9"/>
<dbReference type="Proteomes" id="UP000249936">
    <property type="component" value="Unassembled WGS sequence"/>
</dbReference>
<organism evidence="1 2">
    <name type="scientific">Haemophilus influenzae</name>
    <dbReference type="NCBI Taxonomy" id="727"/>
    <lineage>
        <taxon>Bacteria</taxon>
        <taxon>Pseudomonadati</taxon>
        <taxon>Pseudomonadota</taxon>
        <taxon>Gammaproteobacteria</taxon>
        <taxon>Pasteurellales</taxon>
        <taxon>Pasteurellaceae</taxon>
        <taxon>Haemophilus</taxon>
    </lineage>
</organism>
<dbReference type="EMBL" id="UASK01000006">
    <property type="protein sequence ID" value="SPX42497.1"/>
    <property type="molecule type" value="Genomic_DNA"/>
</dbReference>
<reference evidence="1 2" key="1">
    <citation type="submission" date="2018-06" db="EMBL/GenBank/DDBJ databases">
        <authorList>
            <consortium name="Pathogen Informatics"/>
            <person name="Doyle S."/>
        </authorList>
    </citation>
    <scope>NUCLEOTIDE SEQUENCE [LARGE SCALE GENOMIC DNA]</scope>
    <source>
        <strain evidence="1 2">NCTC11872</strain>
    </source>
</reference>
<sequence>MGINVRQDIVVSPLLLNRYEKANHLKVRYEFADILLFSELIGKLISRTVKRI</sequence>
<proteinExistence type="predicted"/>
<gene>
    <name evidence="1" type="ORF">NCTC11872_02129</name>
</gene>
<name>A0A2X1RSU9_HAEIF</name>
<evidence type="ECO:0000313" key="1">
    <source>
        <dbReference type="EMBL" id="SPX42497.1"/>
    </source>
</evidence>